<feature type="non-terminal residue" evidence="14">
    <location>
        <position position="1"/>
    </location>
</feature>
<dbReference type="PANTHER" id="PTHR31054:SF5">
    <property type="entry name" value="PROTEIN ZAR1-LIKE"/>
    <property type="match status" value="1"/>
</dbReference>
<reference evidence="15 16" key="2">
    <citation type="journal article" date="2021" name="J. Hered.">
        <title>Feather Gene Expression Elucidates the Developmental Basis of Plumage Iridescence in African Starlings.</title>
        <authorList>
            <person name="Rubenstein D.R."/>
            <person name="Corvelo A."/>
            <person name="MacManes M.D."/>
            <person name="Maia R."/>
            <person name="Narzisi G."/>
            <person name="Rousaki A."/>
            <person name="Vandenabeele P."/>
            <person name="Shawkey M.D."/>
            <person name="Solomon J."/>
        </authorList>
    </citation>
    <scope>NUCLEOTIDE SEQUENCE [LARGE SCALE GENOMIC DNA]</scope>
    <source>
        <strain evidence="15">SS15</strain>
    </source>
</reference>
<keyword evidence="2" id="KW-0217">Developmental protein</keyword>
<evidence type="ECO:0000256" key="2">
    <source>
        <dbReference type="ARBA" id="ARBA00022473"/>
    </source>
</evidence>
<evidence type="ECO:0000256" key="12">
    <source>
        <dbReference type="SAM" id="MobiDB-lite"/>
    </source>
</evidence>
<dbReference type="OrthoDB" id="9885288at2759"/>
<sequence length="795" mass="89499">FLEQKYGYFHCKDCKTRWESAYVWCISGSNKVYFKQLCRKCQKGFNPYRVEAIQCQICSQTRCSCPQRKRHIDLKRPHRQELCGRCRGKRLSCDSTYSFKYVGLYGGKWEKEDSAKPAGISLAGFVLLKARQTGLLTPLHHHSSRAQQCQFAWSELCAILDLIFIKATINLQTTVAEIYQARSVTPVPFHVFKEDNQGQGREHMKCINCTGTIRVTHELVDMTTPGFFCIITCCWLKCSKDGGKKCSVIIMQVQLQPRGVNDDVLENSKLQFELKLTGTRTLELDPDEVEEVLLVTAIALGLPSRPEELCSSSYRLPIIGVLNRELILEEVELELKPESGTGDDWYSRRKSKPPASQKGGDNHGMHCWASFADERWREEIIEHPWIQITKHQATDFLFKNEGKVQPTKLLSEAICCKEPSTSDTFLQLLTSALLSNATKAEHVSDACQLSHGKQNCSDAYKIRGLYCPGGGQDCESQGFEAKKEYEERSALGGGGGGKAAQSCGMATVMEKKDDESFGLASVWMGDKQQYHNFTAKLVNLSKQQDTNDVSYVCWYERFRENSRTKCKIPKGKDCSLSLSPLDEYDLKYYQYLKDAVVIVQHMASVTPASLPEALLHSLWEDRLFCSSLLKLAHPFESISLSYSSTETNVAQYNMLTDFKNNYADPLVMPAGKEANCGKTCVTTEKLLKVCFNKKGFSMQKLCVSMANTAVLGFQKVELQAEMSYVTWLSKAQGEGAGLWEQETSPVVAGTNGTKTWEWVLASGQDYICQMCGFDRLTSTHETISISKCKVRKIFL</sequence>
<evidence type="ECO:0000256" key="3">
    <source>
        <dbReference type="ARBA" id="ARBA00022490"/>
    </source>
</evidence>
<evidence type="ECO:0000256" key="7">
    <source>
        <dbReference type="ARBA" id="ARBA00022833"/>
    </source>
</evidence>
<evidence type="ECO:0000313" key="14">
    <source>
        <dbReference type="EMBL" id="KAG0122010.1"/>
    </source>
</evidence>
<feature type="domain" description="3CxxC-type" evidence="13">
    <location>
        <begin position="4"/>
        <end position="89"/>
    </location>
</feature>
<comment type="caution">
    <text evidence="14">The sequence shown here is derived from an EMBL/GenBank/DDBJ whole genome shotgun (WGS) entry which is preliminary data.</text>
</comment>
<feature type="region of interest" description="Disordered" evidence="12">
    <location>
        <begin position="342"/>
        <end position="363"/>
    </location>
</feature>
<evidence type="ECO:0000256" key="9">
    <source>
        <dbReference type="ARBA" id="ARBA00022943"/>
    </source>
</evidence>
<dbReference type="GO" id="GO:0008270">
    <property type="term" value="F:zinc ion binding"/>
    <property type="evidence" value="ECO:0007669"/>
    <property type="project" value="UniProtKB-KW"/>
</dbReference>
<evidence type="ECO:0000256" key="10">
    <source>
        <dbReference type="ARBA" id="ARBA00034699"/>
    </source>
</evidence>
<reference evidence="14" key="1">
    <citation type="submission" date="2020-10" db="EMBL/GenBank/DDBJ databases">
        <title>Feather gene expression reveals the developmental basis of iridescence in African starlings.</title>
        <authorList>
            <person name="Rubenstein D.R."/>
        </authorList>
    </citation>
    <scope>NUCLEOTIDE SEQUENCE</scope>
    <source>
        <strain evidence="14">SS15</strain>
        <tissue evidence="14">Liver</tissue>
    </source>
</reference>
<keyword evidence="5" id="KW-0863">Zinc-finger</keyword>
<keyword evidence="9" id="KW-0896">Oogenesis</keyword>
<keyword evidence="4" id="KW-0479">Metal-binding</keyword>
<dbReference type="Pfam" id="PF13695">
    <property type="entry name" value="Zn_ribbon_3CxxC"/>
    <property type="match status" value="1"/>
</dbReference>
<dbReference type="PANTHER" id="PTHR31054">
    <property type="entry name" value="ZYGOTE ARREST PROTEIN 1-LIKE ISOFORM X1"/>
    <property type="match status" value="1"/>
</dbReference>
<dbReference type="EMBL" id="JADDUC010000040">
    <property type="protein sequence ID" value="KAG0122010.1"/>
    <property type="molecule type" value="Genomic_DNA"/>
</dbReference>
<evidence type="ECO:0000256" key="5">
    <source>
        <dbReference type="ARBA" id="ARBA00022771"/>
    </source>
</evidence>
<comment type="function">
    <text evidence="11">mRNA-binding protein required for maternal mRNA storage, translation and degradation during oocyte maturation. Probably promotes formation of some phase-separated membraneless compartment that stores maternal mRNAs in oocytes: acts by undergoing liquid-liquid phase separation upon binding to maternal mRNAs. Binds to the 3'-UTR of maternal mRNAs, inhibiting their translation.</text>
</comment>
<comment type="subcellular location">
    <subcellularLocation>
        <location evidence="1">Cytoplasm</location>
        <location evidence="1">Cytoplasmic ribonucleoprotein granule</location>
    </subcellularLocation>
</comment>
<evidence type="ECO:0000256" key="1">
    <source>
        <dbReference type="ARBA" id="ARBA00004331"/>
    </source>
</evidence>
<gene>
    <name evidence="15" type="ORF">IHE44_0005443</name>
    <name evidence="14" type="ORF">IHE44_009698</name>
</gene>
<comment type="similarity">
    <text evidence="10">Belongs to the ZAR1 family.</text>
</comment>
<evidence type="ECO:0000256" key="8">
    <source>
        <dbReference type="ARBA" id="ARBA00022884"/>
    </source>
</evidence>
<dbReference type="GO" id="GO:0006412">
    <property type="term" value="P:translation"/>
    <property type="evidence" value="ECO:0007669"/>
    <property type="project" value="TreeGrafter"/>
</dbReference>
<protein>
    <submittedName>
        <fullName evidence="14">ZAR1-like protein</fullName>
    </submittedName>
</protein>
<keyword evidence="7" id="KW-0862">Zinc</keyword>
<keyword evidence="16" id="KW-1185">Reference proteome</keyword>
<dbReference type="GO" id="GO:0036464">
    <property type="term" value="C:cytoplasmic ribonucleoprotein granule"/>
    <property type="evidence" value="ECO:0007669"/>
    <property type="project" value="UniProtKB-SubCell"/>
</dbReference>
<keyword evidence="3" id="KW-0963">Cytoplasm</keyword>
<keyword evidence="6" id="KW-0221">Differentiation</keyword>
<evidence type="ECO:0000313" key="16">
    <source>
        <dbReference type="Proteomes" id="UP000618051"/>
    </source>
</evidence>
<evidence type="ECO:0000313" key="15">
    <source>
        <dbReference type="EMBL" id="KAI1241935.1"/>
    </source>
</evidence>
<evidence type="ECO:0000256" key="11">
    <source>
        <dbReference type="ARBA" id="ARBA00049576"/>
    </source>
</evidence>
<dbReference type="GO" id="GO:0048477">
    <property type="term" value="P:oogenesis"/>
    <property type="evidence" value="ECO:0007669"/>
    <property type="project" value="UniProtKB-KW"/>
</dbReference>
<dbReference type="GO" id="GO:0003729">
    <property type="term" value="F:mRNA binding"/>
    <property type="evidence" value="ECO:0007669"/>
    <property type="project" value="UniProtKB-ARBA"/>
</dbReference>
<reference evidence="15" key="3">
    <citation type="submission" date="2022-01" db="EMBL/GenBank/DDBJ databases">
        <authorList>
            <person name="Rubenstein D.R."/>
        </authorList>
    </citation>
    <scope>NUCLEOTIDE SEQUENCE</scope>
    <source>
        <strain evidence="15">SS15</strain>
        <tissue evidence="15">Liver</tissue>
    </source>
</reference>
<name>A0A835TZM9_9PASS</name>
<dbReference type="InterPro" id="IPR026775">
    <property type="entry name" value="Zar1"/>
</dbReference>
<dbReference type="AlphaFoldDB" id="A0A835TZM9"/>
<organism evidence="14">
    <name type="scientific">Lamprotornis superbus</name>
    <dbReference type="NCBI Taxonomy" id="245042"/>
    <lineage>
        <taxon>Eukaryota</taxon>
        <taxon>Metazoa</taxon>
        <taxon>Chordata</taxon>
        <taxon>Craniata</taxon>
        <taxon>Vertebrata</taxon>
        <taxon>Euteleostomi</taxon>
        <taxon>Archelosauria</taxon>
        <taxon>Archosauria</taxon>
        <taxon>Dinosauria</taxon>
        <taxon>Saurischia</taxon>
        <taxon>Theropoda</taxon>
        <taxon>Coelurosauria</taxon>
        <taxon>Aves</taxon>
        <taxon>Neognathae</taxon>
        <taxon>Neoaves</taxon>
        <taxon>Telluraves</taxon>
        <taxon>Australaves</taxon>
        <taxon>Passeriformes</taxon>
        <taxon>Sturnidae</taxon>
        <taxon>Lamprotornis</taxon>
    </lineage>
</organism>
<dbReference type="GO" id="GO:0017148">
    <property type="term" value="P:negative regulation of translation"/>
    <property type="evidence" value="ECO:0007669"/>
    <property type="project" value="UniProtKB-ARBA"/>
</dbReference>
<evidence type="ECO:0000256" key="4">
    <source>
        <dbReference type="ARBA" id="ARBA00022723"/>
    </source>
</evidence>
<dbReference type="InterPro" id="IPR027377">
    <property type="entry name" value="ZAR1/RTP1-5-like_Znf-3CxxC"/>
</dbReference>
<dbReference type="EMBL" id="JADDUC020000002">
    <property type="protein sequence ID" value="KAI1241935.1"/>
    <property type="molecule type" value="Genomic_DNA"/>
</dbReference>
<dbReference type="Proteomes" id="UP000618051">
    <property type="component" value="Unassembled WGS sequence"/>
</dbReference>
<accession>A0A835TZM9</accession>
<keyword evidence="8" id="KW-0694">RNA-binding</keyword>
<proteinExistence type="inferred from homology"/>
<evidence type="ECO:0000256" key="6">
    <source>
        <dbReference type="ARBA" id="ARBA00022782"/>
    </source>
</evidence>
<dbReference type="SMART" id="SM01328">
    <property type="entry name" value="zf-3CxxC"/>
    <property type="match status" value="1"/>
</dbReference>
<evidence type="ECO:0000259" key="13">
    <source>
        <dbReference type="SMART" id="SM01328"/>
    </source>
</evidence>